<evidence type="ECO:0008006" key="9">
    <source>
        <dbReference type="Google" id="ProtNLM"/>
    </source>
</evidence>
<dbReference type="EMBL" id="JAARZS010000031">
    <property type="protein sequence ID" value="MBC2285024.1"/>
    <property type="molecule type" value="Genomic_DNA"/>
</dbReference>
<feature type="coiled-coil region" evidence="1">
    <location>
        <begin position="251"/>
        <end position="278"/>
    </location>
</feature>
<sequence>MLNKKMKKVATVLAVATIVGSTVTSPFNVYSAKDAKAAEVSNTQTVTQTATEAPNYKNLFTLSPNKYGTDGKPSTYVFDNFGLLTSANIGDISGPYDINRYDIVPVTSVYGSYQYYNVYLKPINNNTGLSINKLSAGSAPFSIRQLLTNLQLNKEYMVSVDYTSGSNIGLRVGAKNDRAFDSTGTIASPATTNTQGTATQVFKATSTEMLVFAYMNVAAIGTTELNNFKVTVSPYQTTKDTLADLSSKPISQVTKQDLDNAQAAINQLTDATQKAELQNTLNGLTQQVETNAQSTARAAVNGLFTNQDPTGSIKAGLTQGNIDAATALVNNVTDATAKAQLQADVAKAQQQLDTQNADSAVKNLFKNQDPNGTMKDGLTQADIDAATALVKKVTDPTKKAELEANIAKAQKQLNDQIAADKAQQTLATYLVNQLYKNATPATDILNTGVTQVAIDNATAEVNKVQDATIKADLTKKVNRAQELFNSQNVAKGTIVPAAYTPGNTAITGVFTGDVAKATLTVNGKYVSTGGTFSNGIFSYYVGSAIKSGDTVVLTALDKDGNQLDQKTVQVIKLTSGSIALNQYTLGSTTLTGTYTGDVAQMNLLVNGKSVSWGGTFNTNGTFSYYVGSAIKAGDTVTFVAYDKDGKQLDQKTLSLASTTGVITPAVYTPGDTSITGIYAGDIAQASLTVNGTVVSWGGTFNTNGTFTYYVGNKIKAGDTVVLTAFDKNGKQLDQKTVSQQAFTGSITPVSYSLGNTNITGTYTGDVAQASLTVDGKIVSWGGTFNANGTFSYYVGSAIKATSNVTITIYDKTGKVIGSKAVNVIAFSGSITPAPYTVGSVNVTGTYTGAVDKARLTVDDTVVSWGGTFNTDGTFTYYVGNKIAAGSNAVIDIFASDGSLLASKQIEVK</sequence>
<dbReference type="Pfam" id="PF20622">
    <property type="entry name" value="Big_15"/>
    <property type="match status" value="5"/>
</dbReference>
<feature type="domain" description="Pesticidal crystal protein Cry1Aa" evidence="3">
    <location>
        <begin position="292"/>
        <end position="353"/>
    </location>
</feature>
<dbReference type="InterPro" id="IPR046746">
    <property type="entry name" value="Big_15"/>
</dbReference>
<evidence type="ECO:0000259" key="4">
    <source>
        <dbReference type="Pfam" id="PF20622"/>
    </source>
</evidence>
<evidence type="ECO:0000313" key="5">
    <source>
        <dbReference type="EMBL" id="MBC2285024.1"/>
    </source>
</evidence>
<dbReference type="AlphaFoldDB" id="A0A842G3W0"/>
<feature type="domain" description="Bacterial Ig" evidence="4">
    <location>
        <begin position="492"/>
        <end position="571"/>
    </location>
</feature>
<evidence type="ECO:0000313" key="8">
    <source>
        <dbReference type="Proteomes" id="UP000585696"/>
    </source>
</evidence>
<keyword evidence="2" id="KW-0732">Signal</keyword>
<dbReference type="Pfam" id="PF18449">
    <property type="entry name" value="Endotoxin_C2"/>
    <property type="match status" value="3"/>
</dbReference>
<feature type="domain" description="Bacterial Ig" evidence="4">
    <location>
        <begin position="744"/>
        <end position="824"/>
    </location>
</feature>
<protein>
    <recommendedName>
        <fullName evidence="9">Bacterial Ig domain-containing protein</fullName>
    </recommendedName>
</protein>
<evidence type="ECO:0000259" key="3">
    <source>
        <dbReference type="Pfam" id="PF18449"/>
    </source>
</evidence>
<dbReference type="InterPro" id="IPR054544">
    <property type="entry name" value="Pest_crys_Cry1Aa_dom-IV"/>
</dbReference>
<feature type="chain" id="PRO_5044132941" description="Bacterial Ig domain-containing protein" evidence="2">
    <location>
        <begin position="25"/>
        <end position="908"/>
    </location>
</feature>
<accession>A0A842G3W0</accession>
<gene>
    <name evidence="5" type="ORF">HCB69_11605</name>
    <name evidence="6" type="ORF">HCC36_06025</name>
</gene>
<organism evidence="5 8">
    <name type="scientific">Listeria booriae</name>
    <dbReference type="NCBI Taxonomy" id="1552123"/>
    <lineage>
        <taxon>Bacteria</taxon>
        <taxon>Bacillati</taxon>
        <taxon>Bacillota</taxon>
        <taxon>Bacilli</taxon>
        <taxon>Bacillales</taxon>
        <taxon>Listeriaceae</taxon>
        <taxon>Listeria</taxon>
    </lineage>
</organism>
<evidence type="ECO:0000313" key="6">
    <source>
        <dbReference type="EMBL" id="MBC2292786.1"/>
    </source>
</evidence>
<proteinExistence type="predicted"/>
<comment type="caution">
    <text evidence="5">The sequence shown here is derived from an EMBL/GenBank/DDBJ whole genome shotgun (WGS) entry which is preliminary data.</text>
</comment>
<feature type="domain" description="Bacterial Ig" evidence="4">
    <location>
        <begin position="660"/>
        <end position="738"/>
    </location>
</feature>
<evidence type="ECO:0000313" key="7">
    <source>
        <dbReference type="Proteomes" id="UP000543005"/>
    </source>
</evidence>
<reference evidence="7 8" key="1">
    <citation type="submission" date="2020-03" db="EMBL/GenBank/DDBJ databases">
        <title>Soil Listeria distribution.</title>
        <authorList>
            <person name="Liao J."/>
            <person name="Wiedmann M."/>
        </authorList>
    </citation>
    <scope>NUCLEOTIDE SEQUENCE [LARGE SCALE GENOMIC DNA]</scope>
    <source>
        <strain evidence="6 7">FSL L7-0051</strain>
        <strain evidence="5 8">FSL L7-0054</strain>
    </source>
</reference>
<evidence type="ECO:0000256" key="2">
    <source>
        <dbReference type="SAM" id="SignalP"/>
    </source>
</evidence>
<dbReference type="Proteomes" id="UP000585696">
    <property type="component" value="Unassembled WGS sequence"/>
</dbReference>
<feature type="domain" description="Pesticidal crystal protein Cry1Aa" evidence="3">
    <location>
        <begin position="355"/>
        <end position="415"/>
    </location>
</feature>
<name>A0A842G3W0_9LIST</name>
<dbReference type="Proteomes" id="UP000543005">
    <property type="component" value="Unassembled WGS sequence"/>
</dbReference>
<evidence type="ECO:0000256" key="1">
    <source>
        <dbReference type="SAM" id="Coils"/>
    </source>
</evidence>
<feature type="domain" description="Bacterial Ig" evidence="4">
    <location>
        <begin position="828"/>
        <end position="908"/>
    </location>
</feature>
<dbReference type="RefSeq" id="WP_185628952.1">
    <property type="nucleotide sequence ID" value="NZ_JAARZR010000013.1"/>
</dbReference>
<dbReference type="EMBL" id="JAARZT010000009">
    <property type="protein sequence ID" value="MBC2292786.1"/>
    <property type="molecule type" value="Genomic_DNA"/>
</dbReference>
<keyword evidence="1" id="KW-0175">Coiled coil</keyword>
<feature type="signal peptide" evidence="2">
    <location>
        <begin position="1"/>
        <end position="24"/>
    </location>
</feature>
<feature type="domain" description="Bacterial Ig" evidence="4">
    <location>
        <begin position="576"/>
        <end position="656"/>
    </location>
</feature>
<feature type="domain" description="Pesticidal crystal protein Cry1Aa" evidence="3">
    <location>
        <begin position="423"/>
        <end position="486"/>
    </location>
</feature>